<name>A0AAD4WFH4_PRUDU</name>
<dbReference type="GO" id="GO:0061025">
    <property type="term" value="P:membrane fusion"/>
    <property type="evidence" value="ECO:0007669"/>
    <property type="project" value="TreeGrafter"/>
</dbReference>
<dbReference type="GO" id="GO:0005783">
    <property type="term" value="C:endoplasmic reticulum"/>
    <property type="evidence" value="ECO:0007669"/>
    <property type="project" value="TreeGrafter"/>
</dbReference>
<sequence length="163" mass="17843">MDLVSGYKGVVGLVFGNKKSGSSNEDSYVERLLDCISNGKLSEDRRTAMLELQSVVAESSNAQLAFGAMGFPVMMGILEEERDDVEMVRGALETLVSALTPIDHAKGPKNEIQPALMNADLLSREVDNISLLLSLLSEDDFYVRYCTLQLLTALLTNSPNRLQ</sequence>
<comment type="caution">
    <text evidence="1">The sequence shown here is derived from an EMBL/GenBank/DDBJ whole genome shotgun (WGS) entry which is preliminary data.</text>
</comment>
<dbReference type="EMBL" id="JAJFAZ020000003">
    <property type="protein sequence ID" value="KAI5341251.1"/>
    <property type="molecule type" value="Genomic_DNA"/>
</dbReference>
<dbReference type="PANTHER" id="PTHR10013">
    <property type="entry name" value="GENERAL VESICULAR TRANSPORT FACTOR P115"/>
    <property type="match status" value="1"/>
</dbReference>
<dbReference type="GO" id="GO:0012507">
    <property type="term" value="C:ER to Golgi transport vesicle membrane"/>
    <property type="evidence" value="ECO:0007669"/>
    <property type="project" value="TreeGrafter"/>
</dbReference>
<dbReference type="InterPro" id="IPR024095">
    <property type="entry name" value="Vesicle_P115"/>
</dbReference>
<evidence type="ECO:0000313" key="1">
    <source>
        <dbReference type="EMBL" id="KAI5341251.1"/>
    </source>
</evidence>
<protein>
    <recommendedName>
        <fullName evidence="3">Golgin candidate 6</fullName>
    </recommendedName>
</protein>
<dbReference type="GO" id="GO:0006886">
    <property type="term" value="P:intracellular protein transport"/>
    <property type="evidence" value="ECO:0007669"/>
    <property type="project" value="TreeGrafter"/>
</dbReference>
<dbReference type="GO" id="GO:0048211">
    <property type="term" value="P:Golgi vesicle docking"/>
    <property type="evidence" value="ECO:0007669"/>
    <property type="project" value="TreeGrafter"/>
</dbReference>
<dbReference type="PANTHER" id="PTHR10013:SF0">
    <property type="entry name" value="GENERAL VESICULAR TRANSPORT FACTOR P115"/>
    <property type="match status" value="1"/>
</dbReference>
<dbReference type="InterPro" id="IPR011989">
    <property type="entry name" value="ARM-like"/>
</dbReference>
<dbReference type="AlphaFoldDB" id="A0AAD4WFH4"/>
<keyword evidence="2" id="KW-1185">Reference proteome</keyword>
<organism evidence="1 2">
    <name type="scientific">Prunus dulcis</name>
    <name type="common">Almond</name>
    <name type="synonym">Amygdalus dulcis</name>
    <dbReference type="NCBI Taxonomy" id="3755"/>
    <lineage>
        <taxon>Eukaryota</taxon>
        <taxon>Viridiplantae</taxon>
        <taxon>Streptophyta</taxon>
        <taxon>Embryophyta</taxon>
        <taxon>Tracheophyta</taxon>
        <taxon>Spermatophyta</taxon>
        <taxon>Magnoliopsida</taxon>
        <taxon>eudicotyledons</taxon>
        <taxon>Gunneridae</taxon>
        <taxon>Pentapetalae</taxon>
        <taxon>rosids</taxon>
        <taxon>fabids</taxon>
        <taxon>Rosales</taxon>
        <taxon>Rosaceae</taxon>
        <taxon>Amygdaloideae</taxon>
        <taxon>Amygdaleae</taxon>
        <taxon>Prunus</taxon>
    </lineage>
</organism>
<dbReference type="Proteomes" id="UP001054821">
    <property type="component" value="Chromosome 3"/>
</dbReference>
<gene>
    <name evidence="1" type="ORF">L3X38_020525</name>
</gene>
<dbReference type="SUPFAM" id="SSF48371">
    <property type="entry name" value="ARM repeat"/>
    <property type="match status" value="1"/>
</dbReference>
<dbReference type="Gene3D" id="1.25.10.10">
    <property type="entry name" value="Leucine-rich Repeat Variant"/>
    <property type="match status" value="1"/>
</dbReference>
<evidence type="ECO:0000313" key="2">
    <source>
        <dbReference type="Proteomes" id="UP001054821"/>
    </source>
</evidence>
<dbReference type="InterPro" id="IPR016024">
    <property type="entry name" value="ARM-type_fold"/>
</dbReference>
<reference evidence="1 2" key="1">
    <citation type="journal article" date="2022" name="G3 (Bethesda)">
        <title>Whole-genome sequence and methylome profiling of the almond [Prunus dulcis (Mill.) D.A. Webb] cultivar 'Nonpareil'.</title>
        <authorList>
            <person name="D'Amico-Willman K.M."/>
            <person name="Ouma W.Z."/>
            <person name="Meulia T."/>
            <person name="Sideli G.M."/>
            <person name="Gradziel T.M."/>
            <person name="Fresnedo-Ramirez J."/>
        </authorList>
    </citation>
    <scope>NUCLEOTIDE SEQUENCE [LARGE SCALE GENOMIC DNA]</scope>
    <source>
        <strain evidence="1">Clone GOH B32 T37-40</strain>
    </source>
</reference>
<accession>A0AAD4WFH4</accession>
<evidence type="ECO:0008006" key="3">
    <source>
        <dbReference type="Google" id="ProtNLM"/>
    </source>
</evidence>
<proteinExistence type="predicted"/>
<dbReference type="GO" id="GO:0006888">
    <property type="term" value="P:endoplasmic reticulum to Golgi vesicle-mediated transport"/>
    <property type="evidence" value="ECO:0007669"/>
    <property type="project" value="TreeGrafter"/>
</dbReference>
<dbReference type="GO" id="GO:0005795">
    <property type="term" value="C:Golgi stack"/>
    <property type="evidence" value="ECO:0007669"/>
    <property type="project" value="TreeGrafter"/>
</dbReference>